<evidence type="ECO:0000313" key="1">
    <source>
        <dbReference type="EMBL" id="KKK96307.1"/>
    </source>
</evidence>
<dbReference type="EMBL" id="LAZR01046540">
    <property type="protein sequence ID" value="KKK96307.1"/>
    <property type="molecule type" value="Genomic_DNA"/>
</dbReference>
<dbReference type="AlphaFoldDB" id="A0A0F8ZR06"/>
<accession>A0A0F8ZR06</accession>
<sequence>MKITMNLPKPERVRADSPKVGDAFMDDDLVFVVISSNPYNLKVRTQRRDFLPRVLVHNLSAASLGWLKRGTMVVPVELEVLVTLKEN</sequence>
<reference evidence="1" key="1">
    <citation type="journal article" date="2015" name="Nature">
        <title>Complex archaea that bridge the gap between prokaryotes and eukaryotes.</title>
        <authorList>
            <person name="Spang A."/>
            <person name="Saw J.H."/>
            <person name="Jorgensen S.L."/>
            <person name="Zaremba-Niedzwiedzka K."/>
            <person name="Martijn J."/>
            <person name="Lind A.E."/>
            <person name="van Eijk R."/>
            <person name="Schleper C."/>
            <person name="Guy L."/>
            <person name="Ettema T.J."/>
        </authorList>
    </citation>
    <scope>NUCLEOTIDE SEQUENCE</scope>
</reference>
<name>A0A0F8ZR06_9ZZZZ</name>
<organism evidence="1">
    <name type="scientific">marine sediment metagenome</name>
    <dbReference type="NCBI Taxonomy" id="412755"/>
    <lineage>
        <taxon>unclassified sequences</taxon>
        <taxon>metagenomes</taxon>
        <taxon>ecological metagenomes</taxon>
    </lineage>
</organism>
<comment type="caution">
    <text evidence="1">The sequence shown here is derived from an EMBL/GenBank/DDBJ whole genome shotgun (WGS) entry which is preliminary data.</text>
</comment>
<gene>
    <name evidence="1" type="ORF">LCGC14_2664070</name>
</gene>
<proteinExistence type="predicted"/>
<protein>
    <submittedName>
        <fullName evidence="1">Uncharacterized protein</fullName>
    </submittedName>
</protein>